<dbReference type="InterPro" id="IPR029058">
    <property type="entry name" value="AB_hydrolase_fold"/>
</dbReference>
<name>A0A328FIC3_9BACT</name>
<keyword evidence="1" id="KW-0378">Hydrolase</keyword>
<dbReference type="OrthoDB" id="9777090at2"/>
<accession>A0A328FIC3</accession>
<dbReference type="Proteomes" id="UP000293902">
    <property type="component" value="Chromosome"/>
</dbReference>
<reference evidence="1 4" key="2">
    <citation type="submission" date="2019-02" db="EMBL/GenBank/DDBJ databases">
        <title>Complete genome sequence of Desulfobacter hydrogenophilus AcRS1.</title>
        <authorList>
            <person name="Marietou A."/>
            <person name="Lund M.B."/>
            <person name="Marshall I.P.G."/>
            <person name="Schreiber L."/>
            <person name="Jorgensen B."/>
        </authorList>
    </citation>
    <scope>NUCLEOTIDE SEQUENCE [LARGE SCALE GENOMIC DNA]</scope>
    <source>
        <strain evidence="1 4">AcRS1</strain>
    </source>
</reference>
<reference evidence="2 3" key="1">
    <citation type="submission" date="2018-06" db="EMBL/GenBank/DDBJ databases">
        <title>Complete Genome Sequence of Desulfobacter hydrogenophilus (DSM3380).</title>
        <authorList>
            <person name="Marietou A."/>
            <person name="Schreiber L."/>
            <person name="Marshall I."/>
            <person name="Jorgensen B."/>
        </authorList>
    </citation>
    <scope>NUCLEOTIDE SEQUENCE [LARGE SCALE GENOMIC DNA]</scope>
    <source>
        <strain evidence="2 3">DSM 3380</strain>
    </source>
</reference>
<evidence type="ECO:0000313" key="1">
    <source>
        <dbReference type="EMBL" id="QBH12911.1"/>
    </source>
</evidence>
<sequence length="118" mass="13505">MATWVASQTPVSGLILISTYTAIVDVARHHYPWLPVQYLLRHRFEASVWASETTTPAILFHGIEDDIIPIKFARKQVKNFRSDAELFEIEQCGHNDIINTEKMLIKKEINHFVSAARG</sequence>
<proteinExistence type="predicted"/>
<evidence type="ECO:0000313" key="4">
    <source>
        <dbReference type="Proteomes" id="UP000293902"/>
    </source>
</evidence>
<dbReference type="EMBL" id="QLNI01000001">
    <property type="protein sequence ID" value="RAM03896.1"/>
    <property type="molecule type" value="Genomic_DNA"/>
</dbReference>
<gene>
    <name evidence="2" type="ORF">DO021_00260</name>
    <name evidence="1" type="ORF">EYB58_08275</name>
</gene>
<dbReference type="Gene3D" id="3.40.50.1820">
    <property type="entry name" value="alpha/beta hydrolase"/>
    <property type="match status" value="1"/>
</dbReference>
<keyword evidence="4" id="KW-1185">Reference proteome</keyword>
<dbReference type="SUPFAM" id="SSF53474">
    <property type="entry name" value="alpha/beta-Hydrolases"/>
    <property type="match status" value="1"/>
</dbReference>
<dbReference type="RefSeq" id="WP_131072035.1">
    <property type="nucleotide sequence ID" value="NZ_CP036313.1"/>
</dbReference>
<dbReference type="EMBL" id="CP036313">
    <property type="protein sequence ID" value="QBH12911.1"/>
    <property type="molecule type" value="Genomic_DNA"/>
</dbReference>
<organism evidence="2 3">
    <name type="scientific">Desulfobacter hydrogenophilus</name>
    <dbReference type="NCBI Taxonomy" id="2291"/>
    <lineage>
        <taxon>Bacteria</taxon>
        <taxon>Pseudomonadati</taxon>
        <taxon>Thermodesulfobacteriota</taxon>
        <taxon>Desulfobacteria</taxon>
        <taxon>Desulfobacterales</taxon>
        <taxon>Desulfobacteraceae</taxon>
        <taxon>Desulfobacter</taxon>
    </lineage>
</organism>
<evidence type="ECO:0000313" key="2">
    <source>
        <dbReference type="EMBL" id="RAM03896.1"/>
    </source>
</evidence>
<protein>
    <submittedName>
        <fullName evidence="1">Alpha/beta hydrolase</fullName>
    </submittedName>
</protein>
<dbReference type="GO" id="GO:0016787">
    <property type="term" value="F:hydrolase activity"/>
    <property type="evidence" value="ECO:0007669"/>
    <property type="project" value="UniProtKB-KW"/>
</dbReference>
<evidence type="ECO:0000313" key="3">
    <source>
        <dbReference type="Proteomes" id="UP000248798"/>
    </source>
</evidence>
<dbReference type="AlphaFoldDB" id="A0A328FIC3"/>
<dbReference type="Proteomes" id="UP000248798">
    <property type="component" value="Unassembled WGS sequence"/>
</dbReference>